<dbReference type="AlphaFoldDB" id="A0A1X9YRI9"/>
<evidence type="ECO:0000313" key="2">
    <source>
        <dbReference type="Proteomes" id="UP000266292"/>
    </source>
</evidence>
<sequence length="535" mass="60264">MGTRYNRKDMKQIDFQHPYPRYGFAAALVASESFNIPEHLETWEDVRQLAVETLKDGLNYFSVFTKDDPALEATTALTFDYVKTDLNPGKASGQIAAKGYFLAPHVVTSDGSAANTVGEAKLLIQTLEKCKTEKDLFKPYDLKRSFAPLTSKVNNGSKSAQNPKASLRDAAFTCITTLTRFKPAVYAAYQKGSFANAVMIPDLPLYSVEQDQEEPSYPMVDFVEEFRKMQESIKADHYMIGEVAPDKKSFRRPNLHKGNYPNAPSDSKLNAVSVVAAIAEWYKKNLEQGKRAAHIKAVLDSLKGRPLYIVSYEFARQERFSHHLISLALQHDVPKLQKAVWRSKIYGVEKFDDPKRQLFNLAFTHLLQLYTSTDFKNFMAYRAEYPAEFSPIFNNYFMDAENLSPTLVRSARAYGQSLNNAAYRTANKKYEEDQKAGRAGLSVDENKARILTELESRVLSAKSKPELLSQISITIGRMTGKDFYPEAGEFMEEVLTEKVSLKQAQYLITAFMRLRSVATASTEEAKNTTVASAEA</sequence>
<proteinExistence type="predicted"/>
<accession>A0A1X9YRI9</accession>
<dbReference type="EMBL" id="CP021235">
    <property type="protein sequence ID" value="ARS35454.1"/>
    <property type="molecule type" value="Genomic_DNA"/>
</dbReference>
<dbReference type="KEGG" id="pact:CA264_08385"/>
<organism evidence="1 2">
    <name type="scientific">Pontibacter actiniarum</name>
    <dbReference type="NCBI Taxonomy" id="323450"/>
    <lineage>
        <taxon>Bacteria</taxon>
        <taxon>Pseudomonadati</taxon>
        <taxon>Bacteroidota</taxon>
        <taxon>Cytophagia</taxon>
        <taxon>Cytophagales</taxon>
        <taxon>Hymenobacteraceae</taxon>
        <taxon>Pontibacter</taxon>
    </lineage>
</organism>
<evidence type="ECO:0008006" key="3">
    <source>
        <dbReference type="Google" id="ProtNLM"/>
    </source>
</evidence>
<dbReference type="OrthoDB" id="974347at2"/>
<reference evidence="2" key="1">
    <citation type="submission" date="2017-05" db="EMBL/GenBank/DDBJ databases">
        <authorList>
            <person name="Ray J."/>
            <person name="Price M."/>
            <person name="Deutschbauer A."/>
        </authorList>
    </citation>
    <scope>NUCLEOTIDE SEQUENCE [LARGE SCALE GENOMIC DNA]</scope>
    <source>
        <strain evidence="2">DSM 19842</strain>
    </source>
</reference>
<keyword evidence="2" id="KW-1185">Reference proteome</keyword>
<name>A0A1X9YRI9_9BACT</name>
<dbReference type="STRING" id="709015.GCA_000472485_01683"/>
<gene>
    <name evidence="1" type="ORF">CA264_08385</name>
</gene>
<evidence type="ECO:0000313" key="1">
    <source>
        <dbReference type="EMBL" id="ARS35454.1"/>
    </source>
</evidence>
<protein>
    <recommendedName>
        <fullName evidence="3">Type I-B CRISPR-associated protein Cas8b1/Cst1</fullName>
    </recommendedName>
</protein>
<dbReference type="Proteomes" id="UP000266292">
    <property type="component" value="Chromosome"/>
</dbReference>